<dbReference type="GO" id="GO:0009249">
    <property type="term" value="P:protein lipoylation"/>
    <property type="evidence" value="ECO:0007669"/>
    <property type="project" value="UniProtKB-ARBA"/>
</dbReference>
<dbReference type="Proteomes" id="UP000799092">
    <property type="component" value="Unassembled WGS sequence"/>
</dbReference>
<dbReference type="InterPro" id="IPR045864">
    <property type="entry name" value="aa-tRNA-synth_II/BPL/LPL"/>
</dbReference>
<dbReference type="Gene3D" id="3.30.930.10">
    <property type="entry name" value="Bira Bifunctional Protein, Domain 2"/>
    <property type="match status" value="1"/>
</dbReference>
<dbReference type="AlphaFoldDB" id="A0A6A8D6D5"/>
<dbReference type="InterPro" id="IPR004143">
    <property type="entry name" value="BPL_LPL_catalytic"/>
</dbReference>
<feature type="domain" description="BPL/LPL catalytic" evidence="1">
    <location>
        <begin position="33"/>
        <end position="243"/>
    </location>
</feature>
<proteinExistence type="predicted"/>
<dbReference type="GO" id="GO:0016740">
    <property type="term" value="F:transferase activity"/>
    <property type="evidence" value="ECO:0007669"/>
    <property type="project" value="UniProtKB-KW"/>
</dbReference>
<dbReference type="InterPro" id="IPR050664">
    <property type="entry name" value="Octanoyltrans_LipM/LipL"/>
</dbReference>
<keyword evidence="2" id="KW-0808">Transferase</keyword>
<dbReference type="SUPFAM" id="SSF55681">
    <property type="entry name" value="Class II aaRS and biotin synthetases"/>
    <property type="match status" value="1"/>
</dbReference>
<dbReference type="EMBL" id="WJNG01000002">
    <property type="protein sequence ID" value="MRH41335.1"/>
    <property type="molecule type" value="Genomic_DNA"/>
</dbReference>
<protein>
    <submittedName>
        <fullName evidence="2">Octanoyltransferase</fullName>
    </submittedName>
</protein>
<dbReference type="PROSITE" id="PS51733">
    <property type="entry name" value="BPL_LPL_CATALYTIC"/>
    <property type="match status" value="1"/>
</dbReference>
<dbReference type="RefSeq" id="WP_338079234.1">
    <property type="nucleotide sequence ID" value="NZ_WJNG01000002.1"/>
</dbReference>
<reference evidence="2" key="1">
    <citation type="submission" date="2019-11" db="EMBL/GenBank/DDBJ databases">
        <authorList>
            <person name="Li J."/>
        </authorList>
    </citation>
    <scope>NUCLEOTIDE SEQUENCE</scope>
    <source>
        <strain evidence="2">B6B</strain>
    </source>
</reference>
<accession>A0A6A8D6D5</accession>
<name>A0A6A8D6D5_9BACI</name>
<dbReference type="PANTHER" id="PTHR43679">
    <property type="entry name" value="OCTANOYLTRANSFERASE LIPM-RELATED"/>
    <property type="match status" value="1"/>
</dbReference>
<gene>
    <name evidence="2" type="ORF">GH741_01440</name>
</gene>
<comment type="caution">
    <text evidence="2">The sequence shown here is derived from an EMBL/GenBank/DDBJ whole genome shotgun (WGS) entry which is preliminary data.</text>
</comment>
<organism evidence="2 3">
    <name type="scientific">Aquibacillus halophilus</name>
    <dbReference type="NCBI Taxonomy" id="930132"/>
    <lineage>
        <taxon>Bacteria</taxon>
        <taxon>Bacillati</taxon>
        <taxon>Bacillota</taxon>
        <taxon>Bacilli</taxon>
        <taxon>Bacillales</taxon>
        <taxon>Bacillaceae</taxon>
        <taxon>Aquibacillus</taxon>
    </lineage>
</organism>
<evidence type="ECO:0000313" key="2">
    <source>
        <dbReference type="EMBL" id="MRH41335.1"/>
    </source>
</evidence>
<dbReference type="PANTHER" id="PTHR43679:SF2">
    <property type="entry name" value="OCTANOYL-[GCVH]:PROTEIN N-OCTANOYLTRANSFERASE"/>
    <property type="match status" value="1"/>
</dbReference>
<dbReference type="GO" id="GO:0140096">
    <property type="term" value="F:catalytic activity, acting on a protein"/>
    <property type="evidence" value="ECO:0007669"/>
    <property type="project" value="UniProtKB-ARBA"/>
</dbReference>
<evidence type="ECO:0000259" key="1">
    <source>
        <dbReference type="PROSITE" id="PS51733"/>
    </source>
</evidence>
<dbReference type="CDD" id="cd16443">
    <property type="entry name" value="LplA"/>
    <property type="match status" value="1"/>
</dbReference>
<keyword evidence="3" id="KW-1185">Reference proteome</keyword>
<sequence length="273" mass="30916">MLKETWYFVDSGYCTPAFNMAMDEILLDWHSDGKIPPVIRFYGWRPAGISVGYFQKVSGKIDVMAAENYGIKLVRRLTGGRAVLHDQELTYSVLVSEEYPGMPRTVKESYRLISRGLLEGFKELGIEAEFSIPEGKLETTDSAVCFEEPSWYELVVEGRKAAGSAQTRKKGVILQHGSIPLNMDEIKLFDLFIFPNDRVKERARQAFAGKAVSINEVVNEPRTFDDVKGAFKKGFERGLNIDLVPFKLSDQQMADVIDLSETKYGNAEWNYSR</sequence>
<dbReference type="Pfam" id="PF21948">
    <property type="entry name" value="LplA-B_cat"/>
    <property type="match status" value="1"/>
</dbReference>
<evidence type="ECO:0000313" key="3">
    <source>
        <dbReference type="Proteomes" id="UP000799092"/>
    </source>
</evidence>